<dbReference type="CDD" id="cd17369">
    <property type="entry name" value="MFS_ShiA_like"/>
    <property type="match status" value="1"/>
</dbReference>
<dbReference type="PANTHER" id="PTHR43045">
    <property type="entry name" value="SHIKIMATE TRANSPORTER"/>
    <property type="match status" value="1"/>
</dbReference>
<evidence type="ECO:0000313" key="10">
    <source>
        <dbReference type="Proteomes" id="UP001140293"/>
    </source>
</evidence>
<evidence type="ECO:0000313" key="9">
    <source>
        <dbReference type="EMBL" id="MCV7173948.1"/>
    </source>
</evidence>
<dbReference type="PANTHER" id="PTHR43045:SF2">
    <property type="entry name" value="INNER MEMBRANE METABOLITE TRANSPORT PROTEIN YHJE"/>
    <property type="match status" value="1"/>
</dbReference>
<evidence type="ECO:0000259" key="8">
    <source>
        <dbReference type="PROSITE" id="PS50850"/>
    </source>
</evidence>
<evidence type="ECO:0000256" key="7">
    <source>
        <dbReference type="SAM" id="Phobius"/>
    </source>
</evidence>
<dbReference type="PROSITE" id="PS50850">
    <property type="entry name" value="MFS"/>
    <property type="match status" value="1"/>
</dbReference>
<keyword evidence="4 7" id="KW-0812">Transmembrane</keyword>
<dbReference type="GO" id="GO:0022857">
    <property type="term" value="F:transmembrane transporter activity"/>
    <property type="evidence" value="ECO:0007669"/>
    <property type="project" value="InterPro"/>
</dbReference>
<evidence type="ECO:0000256" key="1">
    <source>
        <dbReference type="ARBA" id="ARBA00004651"/>
    </source>
</evidence>
<dbReference type="InterPro" id="IPR036259">
    <property type="entry name" value="MFS_trans_sf"/>
</dbReference>
<dbReference type="InterPro" id="IPR020846">
    <property type="entry name" value="MFS_dom"/>
</dbReference>
<feature type="transmembrane region" description="Helical" evidence="7">
    <location>
        <begin position="86"/>
        <end position="110"/>
    </location>
</feature>
<comment type="caution">
    <text evidence="9">The sequence shown here is derived from an EMBL/GenBank/DDBJ whole genome shotgun (WGS) entry which is preliminary data.</text>
</comment>
<reference evidence="9" key="2">
    <citation type="journal article" date="2022" name="BMC Genomics">
        <title>Comparative genome analysis of mycobacteria focusing on tRNA and non-coding RNA.</title>
        <authorList>
            <person name="Behra P.R.K."/>
            <person name="Pettersson B.M.F."/>
            <person name="Ramesh M."/>
            <person name="Das S."/>
            <person name="Dasgupta S."/>
            <person name="Kirsebom L.A."/>
        </authorList>
    </citation>
    <scope>NUCLEOTIDE SEQUENCE</scope>
    <source>
        <strain evidence="9">DSM 44615</strain>
    </source>
</reference>
<feature type="transmembrane region" description="Helical" evidence="7">
    <location>
        <begin position="308"/>
        <end position="327"/>
    </location>
</feature>
<dbReference type="Proteomes" id="UP001140293">
    <property type="component" value="Unassembled WGS sequence"/>
</dbReference>
<keyword evidence="6 7" id="KW-0472">Membrane</keyword>
<feature type="domain" description="Major facilitator superfamily (MFS) profile" evidence="8">
    <location>
        <begin position="13"/>
        <end position="423"/>
    </location>
</feature>
<evidence type="ECO:0000256" key="4">
    <source>
        <dbReference type="ARBA" id="ARBA00022692"/>
    </source>
</evidence>
<evidence type="ECO:0000256" key="2">
    <source>
        <dbReference type="ARBA" id="ARBA00022448"/>
    </source>
</evidence>
<feature type="transmembrane region" description="Helical" evidence="7">
    <location>
        <begin position="369"/>
        <end position="388"/>
    </location>
</feature>
<keyword evidence="10" id="KW-1185">Reference proteome</keyword>
<protein>
    <submittedName>
        <fullName evidence="9">MHS family MFS transporter</fullName>
    </submittedName>
</protein>
<name>A0A9X2YG01_9MYCO</name>
<feature type="transmembrane region" description="Helical" evidence="7">
    <location>
        <begin position="277"/>
        <end position="296"/>
    </location>
</feature>
<reference evidence="9" key="1">
    <citation type="submission" date="2020-07" db="EMBL/GenBank/DDBJ databases">
        <authorList>
            <person name="Pettersson B.M.F."/>
            <person name="Behra P.R.K."/>
            <person name="Ramesh M."/>
            <person name="Das S."/>
            <person name="Dasgupta S."/>
            <person name="Kirsebom L.A."/>
        </authorList>
    </citation>
    <scope>NUCLEOTIDE SEQUENCE</scope>
    <source>
        <strain evidence="9">DSM 44615</strain>
    </source>
</reference>
<keyword evidence="2" id="KW-0813">Transport</keyword>
<dbReference type="AlphaFoldDB" id="A0A9X2YG01"/>
<comment type="subcellular location">
    <subcellularLocation>
        <location evidence="1">Cell membrane</location>
        <topology evidence="1">Multi-pass membrane protein</topology>
    </subcellularLocation>
</comment>
<evidence type="ECO:0000256" key="6">
    <source>
        <dbReference type="ARBA" id="ARBA00023136"/>
    </source>
</evidence>
<feature type="transmembrane region" description="Helical" evidence="7">
    <location>
        <begin position="188"/>
        <end position="207"/>
    </location>
</feature>
<dbReference type="EMBL" id="JACKSJ010000258">
    <property type="protein sequence ID" value="MCV7173948.1"/>
    <property type="molecule type" value="Genomic_DNA"/>
</dbReference>
<dbReference type="GO" id="GO:0005886">
    <property type="term" value="C:plasma membrane"/>
    <property type="evidence" value="ECO:0007669"/>
    <property type="project" value="UniProtKB-SubCell"/>
</dbReference>
<accession>A0A9X2YG01</accession>
<organism evidence="9 10">
    <name type="scientific">[Mycobacterium] manitobense</name>
    <dbReference type="NCBI Taxonomy" id="190147"/>
    <lineage>
        <taxon>Bacteria</taxon>
        <taxon>Bacillati</taxon>
        <taxon>Actinomycetota</taxon>
        <taxon>Actinomycetes</taxon>
        <taxon>Mycobacteriales</taxon>
        <taxon>Mycobacteriaceae</taxon>
        <taxon>Mycolicibacterium</taxon>
    </lineage>
</organism>
<dbReference type="InterPro" id="IPR011701">
    <property type="entry name" value="MFS"/>
</dbReference>
<feature type="transmembrane region" description="Helical" evidence="7">
    <location>
        <begin position="152"/>
        <end position="176"/>
    </location>
</feature>
<sequence length="434" mass="44790">MTTLTSPASMKRVAVASYVGSAIEYYDFYVYGTAAALVFPRVFFPHLSTTMATVASMATLAAAFVSRPAGAAFFGHFGDRLGRKATLTATLLIMGLSTVAVGLVPGAATIGVAAPVLLLALRLAQGFAVGGEWAGAALLATEHAPAEARGRYGMFTSLGAGSGLTLSSLVFLAVNSTIGETSHAFLDWAWRVPFLFSIVLVAVALYVRLNVAETPVFAEQLSHDGPARTPVADLFTHQRREVLLAAGSMVGFFAFGYIANAYLTGYAHTGLGFSPDLILGINVLGGVTAMTFCALAATACDRFGRRRVIMGAFAAGVPWAIVLFPLVDTGDTVWYTVAIVGTYAIAGAAYGPMGAFITETFATRYRYSGAGLALNIAGLVGGAIPPLIAAPLTATLGAVGIGTLLGVLVVTSLVSTYLLPETMGAALSTTHESS</sequence>
<dbReference type="SUPFAM" id="SSF103473">
    <property type="entry name" value="MFS general substrate transporter"/>
    <property type="match status" value="1"/>
</dbReference>
<feature type="transmembrane region" description="Helical" evidence="7">
    <location>
        <begin position="333"/>
        <end position="357"/>
    </location>
</feature>
<dbReference type="Gene3D" id="1.20.1250.20">
    <property type="entry name" value="MFS general substrate transporter like domains"/>
    <property type="match status" value="1"/>
</dbReference>
<dbReference type="Pfam" id="PF07690">
    <property type="entry name" value="MFS_1"/>
    <property type="match status" value="1"/>
</dbReference>
<keyword evidence="3" id="KW-1003">Cell membrane</keyword>
<feature type="transmembrane region" description="Helical" evidence="7">
    <location>
        <begin position="394"/>
        <end position="419"/>
    </location>
</feature>
<keyword evidence="5 7" id="KW-1133">Transmembrane helix</keyword>
<feature type="transmembrane region" description="Helical" evidence="7">
    <location>
        <begin position="116"/>
        <end position="140"/>
    </location>
</feature>
<proteinExistence type="predicted"/>
<feature type="transmembrane region" description="Helical" evidence="7">
    <location>
        <begin position="242"/>
        <end position="265"/>
    </location>
</feature>
<dbReference type="RefSeq" id="WP_264016119.1">
    <property type="nucleotide sequence ID" value="NZ_JACKSJ010000258.1"/>
</dbReference>
<gene>
    <name evidence="9" type="ORF">H7I41_28915</name>
</gene>
<evidence type="ECO:0000256" key="3">
    <source>
        <dbReference type="ARBA" id="ARBA00022475"/>
    </source>
</evidence>
<evidence type="ECO:0000256" key="5">
    <source>
        <dbReference type="ARBA" id="ARBA00022989"/>
    </source>
</evidence>